<keyword evidence="16" id="KW-1185">Reference proteome</keyword>
<keyword evidence="8" id="KW-0862">Zinc</keyword>
<evidence type="ECO:0000256" key="11">
    <source>
        <dbReference type="ARBA" id="ARBA00023136"/>
    </source>
</evidence>
<dbReference type="OrthoDB" id="9810445at2"/>
<keyword evidence="9 13" id="KW-1133">Transmembrane helix</keyword>
<evidence type="ECO:0000256" key="8">
    <source>
        <dbReference type="ARBA" id="ARBA00022833"/>
    </source>
</evidence>
<feature type="domain" description="Peptidase M48" evidence="14">
    <location>
        <begin position="225"/>
        <end position="317"/>
    </location>
</feature>
<comment type="caution">
    <text evidence="15">The sequence shown here is derived from an EMBL/GenBank/DDBJ whole genome shotgun (WGS) entry which is preliminary data.</text>
</comment>
<dbReference type="GO" id="GO:0004222">
    <property type="term" value="F:metalloendopeptidase activity"/>
    <property type="evidence" value="ECO:0007669"/>
    <property type="project" value="InterPro"/>
</dbReference>
<dbReference type="GO" id="GO:0006508">
    <property type="term" value="P:proteolysis"/>
    <property type="evidence" value="ECO:0007669"/>
    <property type="project" value="UniProtKB-KW"/>
</dbReference>
<evidence type="ECO:0000256" key="10">
    <source>
        <dbReference type="ARBA" id="ARBA00023049"/>
    </source>
</evidence>
<evidence type="ECO:0000313" key="15">
    <source>
        <dbReference type="EMBL" id="PCC39734.1"/>
    </source>
</evidence>
<comment type="subcellular location">
    <subcellularLocation>
        <location evidence="2">Cell membrane</location>
        <topology evidence="2">Multi-pass membrane protein</topology>
    </subcellularLocation>
</comment>
<evidence type="ECO:0000256" key="13">
    <source>
        <dbReference type="SAM" id="Phobius"/>
    </source>
</evidence>
<evidence type="ECO:0000256" key="12">
    <source>
        <dbReference type="SAM" id="MobiDB-lite"/>
    </source>
</evidence>
<evidence type="ECO:0000256" key="1">
    <source>
        <dbReference type="ARBA" id="ARBA00001947"/>
    </source>
</evidence>
<evidence type="ECO:0000256" key="3">
    <source>
        <dbReference type="ARBA" id="ARBA00022475"/>
    </source>
</evidence>
<dbReference type="PANTHER" id="PTHR43221">
    <property type="entry name" value="PROTEASE HTPX"/>
    <property type="match status" value="1"/>
</dbReference>
<name>A0A2A3YKA4_9MICO</name>
<keyword evidence="6" id="KW-0479">Metal-binding</keyword>
<dbReference type="CDD" id="cd07325">
    <property type="entry name" value="M48_Ste24p_like"/>
    <property type="match status" value="1"/>
</dbReference>
<comment type="cofactor">
    <cofactor evidence="1">
        <name>Zn(2+)</name>
        <dbReference type="ChEBI" id="CHEBI:29105"/>
    </cofactor>
</comment>
<evidence type="ECO:0000259" key="14">
    <source>
        <dbReference type="Pfam" id="PF01435"/>
    </source>
</evidence>
<keyword evidence="7" id="KW-0378">Hydrolase</keyword>
<proteinExistence type="predicted"/>
<sequence>MTTPPPGPPRPSTAEQQPGVTAPKDPPRPGDPTVLNGATVHGVVGRRGVRHPWELWLLGVGVALAIIGYLAWFALIGTTLYLWVAEGQATVDTLWQYVGILPFFVQLAVLLPLAPIIYWWIRATMYAQLRTGAVRMSPTQFPEGYRMVVEAAQQYGMRRVPDAYVQLGNGVINAFAAGHGFRRFVAINSDLFEIGGKARDPEALRFVIGHEVGHLAAGHVSYFRLVFSTVINMIPILGPALSRTQEYTADNFGYSFAPEGSPGVVAALSGGKYLNAEVNVHELADRAATDPSFFVHWVNLMSSHPVTTWRAHALRDRTKPGSLWTRPSGTVFQSPLPPGHVWSSHFPTPGDALGMLEAADLSRPAGSAGQFGRFPGADYSDRPATRALQLAAPELSSRTGYSFPPGPYRDDARGPLVAESMNPFGPTGQSGPGHTGQQPPAQPPQS</sequence>
<evidence type="ECO:0000313" key="16">
    <source>
        <dbReference type="Proteomes" id="UP000218598"/>
    </source>
</evidence>
<reference evidence="15 16" key="1">
    <citation type="journal article" date="2017" name="Elife">
        <title>Extensive horizontal gene transfer in cheese-associated bacteria.</title>
        <authorList>
            <person name="Bonham K.S."/>
            <person name="Wolfe B.E."/>
            <person name="Dutton R.J."/>
        </authorList>
    </citation>
    <scope>NUCLEOTIDE SEQUENCE [LARGE SCALE GENOMIC DNA]</scope>
    <source>
        <strain evidence="15 16">341_9</strain>
    </source>
</reference>
<dbReference type="PANTHER" id="PTHR43221:SF1">
    <property type="entry name" value="PROTEASE HTPX"/>
    <property type="match status" value="1"/>
</dbReference>
<feature type="transmembrane region" description="Helical" evidence="13">
    <location>
        <begin position="55"/>
        <end position="83"/>
    </location>
</feature>
<organism evidence="15 16">
    <name type="scientific">Brachybacterium alimentarium</name>
    <dbReference type="NCBI Taxonomy" id="47845"/>
    <lineage>
        <taxon>Bacteria</taxon>
        <taxon>Bacillati</taxon>
        <taxon>Actinomycetota</taxon>
        <taxon>Actinomycetes</taxon>
        <taxon>Micrococcales</taxon>
        <taxon>Dermabacteraceae</taxon>
        <taxon>Brachybacterium</taxon>
    </lineage>
</organism>
<dbReference type="GO" id="GO:0005886">
    <property type="term" value="C:plasma membrane"/>
    <property type="evidence" value="ECO:0007669"/>
    <property type="project" value="UniProtKB-SubCell"/>
</dbReference>
<feature type="compositionally biased region" description="Pro residues" evidence="12">
    <location>
        <begin position="1"/>
        <end position="11"/>
    </location>
</feature>
<dbReference type="InterPro" id="IPR050083">
    <property type="entry name" value="HtpX_protease"/>
</dbReference>
<dbReference type="Proteomes" id="UP000218598">
    <property type="component" value="Unassembled WGS sequence"/>
</dbReference>
<feature type="domain" description="Peptidase M48" evidence="14">
    <location>
        <begin position="146"/>
        <end position="221"/>
    </location>
</feature>
<dbReference type="GO" id="GO:0046872">
    <property type="term" value="F:metal ion binding"/>
    <property type="evidence" value="ECO:0007669"/>
    <property type="project" value="UniProtKB-KW"/>
</dbReference>
<feature type="region of interest" description="Disordered" evidence="12">
    <location>
        <begin position="1"/>
        <end position="31"/>
    </location>
</feature>
<dbReference type="RefSeq" id="WP_096196857.1">
    <property type="nucleotide sequence ID" value="NZ_JBQQGT010000011.1"/>
</dbReference>
<keyword evidence="10" id="KW-0482">Metalloprotease</keyword>
<keyword evidence="5 13" id="KW-0812">Transmembrane</keyword>
<keyword evidence="3" id="KW-1003">Cell membrane</keyword>
<keyword evidence="11 13" id="KW-0472">Membrane</keyword>
<evidence type="ECO:0000256" key="4">
    <source>
        <dbReference type="ARBA" id="ARBA00022670"/>
    </source>
</evidence>
<evidence type="ECO:0000256" key="7">
    <source>
        <dbReference type="ARBA" id="ARBA00022801"/>
    </source>
</evidence>
<feature type="region of interest" description="Disordered" evidence="12">
    <location>
        <begin position="391"/>
        <end position="446"/>
    </location>
</feature>
<evidence type="ECO:0000256" key="6">
    <source>
        <dbReference type="ARBA" id="ARBA00022723"/>
    </source>
</evidence>
<evidence type="ECO:0000256" key="9">
    <source>
        <dbReference type="ARBA" id="ARBA00022989"/>
    </source>
</evidence>
<gene>
    <name evidence="15" type="ORF">CIK66_07065</name>
</gene>
<dbReference type="InterPro" id="IPR001915">
    <property type="entry name" value="Peptidase_M48"/>
</dbReference>
<dbReference type="Pfam" id="PF01435">
    <property type="entry name" value="Peptidase_M48"/>
    <property type="match status" value="2"/>
</dbReference>
<accession>A0A2A3YKA4</accession>
<keyword evidence="4" id="KW-0645">Protease</keyword>
<dbReference type="EMBL" id="NRGR01000012">
    <property type="protein sequence ID" value="PCC39734.1"/>
    <property type="molecule type" value="Genomic_DNA"/>
</dbReference>
<dbReference type="Gene3D" id="3.30.2010.10">
    <property type="entry name" value="Metalloproteases ('zincins'), catalytic domain"/>
    <property type="match status" value="1"/>
</dbReference>
<evidence type="ECO:0000256" key="5">
    <source>
        <dbReference type="ARBA" id="ARBA00022692"/>
    </source>
</evidence>
<dbReference type="AlphaFoldDB" id="A0A2A3YKA4"/>
<protein>
    <submittedName>
        <fullName evidence="15">Peptidase</fullName>
    </submittedName>
</protein>
<evidence type="ECO:0000256" key="2">
    <source>
        <dbReference type="ARBA" id="ARBA00004651"/>
    </source>
</evidence>
<feature type="transmembrane region" description="Helical" evidence="13">
    <location>
        <begin position="95"/>
        <end position="121"/>
    </location>
</feature>